<sequence length="170" mass="19730">MFGQPTVSSSECTTHWRLNSIKHTHTVVTTIIFRAKFSRFFLHHSQRSGLLLRSCAPSLYSATFSRAVIQLGRFEIIAQQRSPRAQNVFIFYFHFRRHRHLFDSSILFRPFIPPLLLLAILISNPAFPILHFYSSFSLSLILCLFLSLGFFFHGLSEACLSSYSLFLIYF</sequence>
<reference evidence="2" key="1">
    <citation type="submission" date="2021-01" db="EMBL/GenBank/DDBJ databases">
        <authorList>
            <person name="Li R."/>
            <person name="Bekaert M."/>
        </authorList>
    </citation>
    <scope>NUCLEOTIDE SEQUENCE</scope>
    <source>
        <strain evidence="2">Farmed</strain>
    </source>
</reference>
<dbReference type="Proteomes" id="UP000597762">
    <property type="component" value="Unassembled WGS sequence"/>
</dbReference>
<dbReference type="AlphaFoldDB" id="A0A812AW10"/>
<keyword evidence="1" id="KW-0812">Transmembrane</keyword>
<keyword evidence="3" id="KW-1185">Reference proteome</keyword>
<evidence type="ECO:0000313" key="2">
    <source>
        <dbReference type="EMBL" id="CAE1161418.1"/>
    </source>
</evidence>
<protein>
    <submittedName>
        <fullName evidence="2">Uncharacterized protein</fullName>
    </submittedName>
</protein>
<dbReference type="EMBL" id="CAHIKZ030000223">
    <property type="protein sequence ID" value="CAE1161418.1"/>
    <property type="molecule type" value="Genomic_DNA"/>
</dbReference>
<evidence type="ECO:0000256" key="1">
    <source>
        <dbReference type="SAM" id="Phobius"/>
    </source>
</evidence>
<organism evidence="2 3">
    <name type="scientific">Acanthosepion pharaonis</name>
    <name type="common">Pharaoh cuttlefish</name>
    <name type="synonym">Sepia pharaonis</name>
    <dbReference type="NCBI Taxonomy" id="158019"/>
    <lineage>
        <taxon>Eukaryota</taxon>
        <taxon>Metazoa</taxon>
        <taxon>Spiralia</taxon>
        <taxon>Lophotrochozoa</taxon>
        <taxon>Mollusca</taxon>
        <taxon>Cephalopoda</taxon>
        <taxon>Coleoidea</taxon>
        <taxon>Decapodiformes</taxon>
        <taxon>Sepiida</taxon>
        <taxon>Sepiina</taxon>
        <taxon>Sepiidae</taxon>
        <taxon>Acanthosepion</taxon>
    </lineage>
</organism>
<accession>A0A812AW10</accession>
<proteinExistence type="predicted"/>
<feature type="transmembrane region" description="Helical" evidence="1">
    <location>
        <begin position="132"/>
        <end position="152"/>
    </location>
</feature>
<keyword evidence="1" id="KW-1133">Transmembrane helix</keyword>
<comment type="caution">
    <text evidence="2">The sequence shown here is derived from an EMBL/GenBank/DDBJ whole genome shotgun (WGS) entry which is preliminary data.</text>
</comment>
<keyword evidence="1" id="KW-0472">Membrane</keyword>
<evidence type="ECO:0000313" key="3">
    <source>
        <dbReference type="Proteomes" id="UP000597762"/>
    </source>
</evidence>
<gene>
    <name evidence="2" type="ORF">SPHA_6843</name>
</gene>
<feature type="transmembrane region" description="Helical" evidence="1">
    <location>
        <begin position="106"/>
        <end position="126"/>
    </location>
</feature>
<name>A0A812AW10_ACAPH</name>